<evidence type="ECO:0000313" key="2">
    <source>
        <dbReference type="EnsemblMetazoa" id="XP_024083853.1"/>
    </source>
</evidence>
<dbReference type="InterPro" id="IPR010512">
    <property type="entry name" value="DUF1091"/>
</dbReference>
<reference evidence="2" key="1">
    <citation type="submission" date="2022-01" db="UniProtKB">
        <authorList>
            <consortium name="EnsemblMetazoa"/>
        </authorList>
    </citation>
    <scope>IDENTIFICATION</scope>
</reference>
<keyword evidence="3" id="KW-1185">Reference proteome</keyword>
<protein>
    <recommendedName>
        <fullName evidence="4">MD-2-related lipid-recognition domain-containing protein</fullName>
    </recommendedName>
</protein>
<sequence>MSSIASVLSSVTPRKEPLNLTPAQTLSGLKGPGDIWVEFVERCPNKREADLEWYIRLQKYNRSYATVSFNATLPYEFSDDLSISIAVFSKSNGAWKPNFYNFNFKGLCHSLREYNWYIFSDIAKSMNAKPQCPLPKGLYKLTNLDYMSKVSKLPSSVLPYGKFKAEGNIFNKHHKLAVCFDVYFAISPKKITRKNRL</sequence>
<keyword evidence="1" id="KW-0732">Signal</keyword>
<dbReference type="Proteomes" id="UP000494040">
    <property type="component" value="Unassembled WGS sequence"/>
</dbReference>
<organism evidence="2 3">
    <name type="scientific">Cimex lectularius</name>
    <name type="common">Bed bug</name>
    <name type="synonym">Acanthia lectularia</name>
    <dbReference type="NCBI Taxonomy" id="79782"/>
    <lineage>
        <taxon>Eukaryota</taxon>
        <taxon>Metazoa</taxon>
        <taxon>Ecdysozoa</taxon>
        <taxon>Arthropoda</taxon>
        <taxon>Hexapoda</taxon>
        <taxon>Insecta</taxon>
        <taxon>Pterygota</taxon>
        <taxon>Neoptera</taxon>
        <taxon>Paraneoptera</taxon>
        <taxon>Hemiptera</taxon>
        <taxon>Heteroptera</taxon>
        <taxon>Panheteroptera</taxon>
        <taxon>Cimicomorpha</taxon>
        <taxon>Cimicidae</taxon>
        <taxon>Cimex</taxon>
    </lineage>
</organism>
<evidence type="ECO:0000256" key="1">
    <source>
        <dbReference type="ARBA" id="ARBA00022729"/>
    </source>
</evidence>
<dbReference type="PANTHER" id="PTHR21112:SF0">
    <property type="entry name" value="CHEMOSENSORY PROTEIN A 29A-RELATED"/>
    <property type="match status" value="1"/>
</dbReference>
<name>A0A8I6SUE0_CIMLE</name>
<evidence type="ECO:0000313" key="3">
    <source>
        <dbReference type="Proteomes" id="UP000494040"/>
    </source>
</evidence>
<dbReference type="Pfam" id="PF06477">
    <property type="entry name" value="DUF1091"/>
    <property type="match status" value="1"/>
</dbReference>
<dbReference type="OrthoDB" id="6611940at2759"/>
<dbReference type="GeneID" id="106669052"/>
<dbReference type="AlphaFoldDB" id="A0A8I6SUE0"/>
<dbReference type="Gene3D" id="2.70.220.10">
    <property type="entry name" value="Ganglioside GM2 activator"/>
    <property type="match status" value="1"/>
</dbReference>
<evidence type="ECO:0008006" key="4">
    <source>
        <dbReference type="Google" id="ProtNLM"/>
    </source>
</evidence>
<dbReference type="InterPro" id="IPR036846">
    <property type="entry name" value="GM2-AP_sf"/>
</dbReference>
<proteinExistence type="predicted"/>
<accession>A0A8I6SUE0</accession>
<dbReference type="EnsemblMetazoa" id="XM_024228085.1">
    <property type="protein sequence ID" value="XP_024083853.1"/>
    <property type="gene ID" value="LOC106669052"/>
</dbReference>
<dbReference type="RefSeq" id="XP_024083853.1">
    <property type="nucleotide sequence ID" value="XM_024228085.1"/>
</dbReference>
<dbReference type="PANTHER" id="PTHR21112">
    <property type="entry name" value="CHEMOSENSORY PROTEIN A 29A-RELATED"/>
    <property type="match status" value="1"/>
</dbReference>